<gene>
    <name evidence="1" type="ORF">A5760_03615</name>
</gene>
<reference evidence="1 2" key="1">
    <citation type="submission" date="2016-06" db="EMBL/GenBank/DDBJ databases">
        <authorList>
            <person name="Kjaerup R.B."/>
            <person name="Dalgaard T.S."/>
            <person name="Juul-Madsen H.R."/>
        </authorList>
    </citation>
    <scope>NUCLEOTIDE SEQUENCE [LARGE SCALE GENOMIC DNA]</scope>
    <source>
        <strain evidence="1 2">852002-51834_SCH5396731</strain>
    </source>
</reference>
<name>A0A1A0VUL0_9MYCO</name>
<dbReference type="Proteomes" id="UP000091914">
    <property type="component" value="Unassembled WGS sequence"/>
</dbReference>
<protein>
    <submittedName>
        <fullName evidence="1">Uncharacterized protein</fullName>
    </submittedName>
</protein>
<accession>A0A1A0VUL0</accession>
<dbReference type="EMBL" id="LZSX01000025">
    <property type="protein sequence ID" value="OBB86917.1"/>
    <property type="molecule type" value="Genomic_DNA"/>
</dbReference>
<dbReference type="Gene3D" id="1.10.3360.10">
    <property type="entry name" value="VPA0735-like domain"/>
    <property type="match status" value="1"/>
</dbReference>
<organism evidence="1 2">
    <name type="scientific">Mycobacterium colombiense</name>
    <dbReference type="NCBI Taxonomy" id="339268"/>
    <lineage>
        <taxon>Bacteria</taxon>
        <taxon>Bacillati</taxon>
        <taxon>Actinomycetota</taxon>
        <taxon>Actinomycetes</taxon>
        <taxon>Mycobacteriales</taxon>
        <taxon>Mycobacteriaceae</taxon>
        <taxon>Mycobacterium</taxon>
        <taxon>Mycobacterium avium complex (MAC)</taxon>
    </lineage>
</organism>
<dbReference type="SUPFAM" id="SSF160935">
    <property type="entry name" value="VPA0735-like"/>
    <property type="match status" value="1"/>
</dbReference>
<comment type="caution">
    <text evidence="1">The sequence shown here is derived from an EMBL/GenBank/DDBJ whole genome shotgun (WGS) entry which is preliminary data.</text>
</comment>
<evidence type="ECO:0000313" key="2">
    <source>
        <dbReference type="Proteomes" id="UP000091914"/>
    </source>
</evidence>
<sequence length="197" mass="22302">MNVFQSATNNIFIGLRILDTTPGYFDQFASAYMMARLDGRQGTCRFITGKDVEWSATAPRGLDYWKLLSDIVNEEPVRPVDKAWMAMLLPLGIEKGKRFDPDERQQSVLLKGAAMGELMNRNLQVNPRFAEAYWPGTSWYKSFDFHIAQETDTHIELDERATWFYEAVTSTQGMVNPTPGAGQVDMTTKRDSNVCGV</sequence>
<evidence type="ECO:0000313" key="1">
    <source>
        <dbReference type="EMBL" id="OBB86917.1"/>
    </source>
</evidence>
<dbReference type="InterPro" id="IPR037049">
    <property type="entry name" value="DUF1214_C_sf"/>
</dbReference>
<dbReference type="AlphaFoldDB" id="A0A1A0VUL0"/>
<proteinExistence type="predicted"/>
<dbReference type="Gene3D" id="2.60.120.600">
    <property type="entry name" value="Domain of unknown function DUF1214, C-terminal domain"/>
    <property type="match status" value="1"/>
</dbReference>